<dbReference type="EMBL" id="GISG01106110">
    <property type="protein sequence ID" value="MBA4637663.1"/>
    <property type="molecule type" value="Transcribed_RNA"/>
</dbReference>
<protein>
    <submittedName>
        <fullName evidence="2">Uncharacterized protein</fullName>
    </submittedName>
</protein>
<reference evidence="2" key="2">
    <citation type="submission" date="2020-07" db="EMBL/GenBank/DDBJ databases">
        <authorList>
            <person name="Vera ALvarez R."/>
            <person name="Arias-Moreno D.M."/>
            <person name="Jimenez-Jacinto V."/>
            <person name="Jimenez-Bremont J.F."/>
            <person name="Swaminathan K."/>
            <person name="Moose S.P."/>
            <person name="Guerrero-Gonzalez M.L."/>
            <person name="Marino-Ramirez L."/>
            <person name="Landsman D."/>
            <person name="Rodriguez-Kessler M."/>
            <person name="Delgado-Sanchez P."/>
        </authorList>
    </citation>
    <scope>NUCLEOTIDE SEQUENCE</scope>
    <source>
        <tissue evidence="2">Cladode</tissue>
    </source>
</reference>
<dbReference type="PANTHER" id="PTHR43572:SF31">
    <property type="entry name" value="PROTEIN SMAX1-LIKE 3"/>
    <property type="match status" value="1"/>
</dbReference>
<name>A0A7C9DDA1_OPUST</name>
<sequence>METGKFTLSNGEIVPIEDAIVIFSCDSFNFASRACSPSLMQKLEEANDHQEERELSNKLDDVEEASSSLPLDLNMAVDDGNDNDNHTVGDIRILEAVDKQAFFSIQVL</sequence>
<evidence type="ECO:0000313" key="2">
    <source>
        <dbReference type="EMBL" id="MBA4637663.1"/>
    </source>
</evidence>
<evidence type="ECO:0000256" key="1">
    <source>
        <dbReference type="SAM" id="MobiDB-lite"/>
    </source>
</evidence>
<feature type="compositionally biased region" description="Basic and acidic residues" evidence="1">
    <location>
        <begin position="43"/>
        <end position="60"/>
    </location>
</feature>
<proteinExistence type="predicted"/>
<feature type="region of interest" description="Disordered" evidence="1">
    <location>
        <begin position="43"/>
        <end position="66"/>
    </location>
</feature>
<organism evidence="2">
    <name type="scientific">Opuntia streptacantha</name>
    <name type="common">Prickly pear cactus</name>
    <name type="synonym">Opuntia cardona</name>
    <dbReference type="NCBI Taxonomy" id="393608"/>
    <lineage>
        <taxon>Eukaryota</taxon>
        <taxon>Viridiplantae</taxon>
        <taxon>Streptophyta</taxon>
        <taxon>Embryophyta</taxon>
        <taxon>Tracheophyta</taxon>
        <taxon>Spermatophyta</taxon>
        <taxon>Magnoliopsida</taxon>
        <taxon>eudicotyledons</taxon>
        <taxon>Gunneridae</taxon>
        <taxon>Pentapetalae</taxon>
        <taxon>Caryophyllales</taxon>
        <taxon>Cactineae</taxon>
        <taxon>Cactaceae</taxon>
        <taxon>Opuntioideae</taxon>
        <taxon>Opuntia</taxon>
    </lineage>
</organism>
<dbReference type="PANTHER" id="PTHR43572">
    <property type="entry name" value="CHAPERONE PROTEIN CLPD, CHLOROPLASTIC"/>
    <property type="match status" value="1"/>
</dbReference>
<dbReference type="InterPro" id="IPR051650">
    <property type="entry name" value="SL_signaling_regulator"/>
</dbReference>
<dbReference type="AlphaFoldDB" id="A0A7C9DDA1"/>
<accession>A0A7C9DDA1</accession>
<reference evidence="2" key="1">
    <citation type="journal article" date="2013" name="J. Plant Res.">
        <title>Effect of fungi and light on seed germination of three Opuntia species from semiarid lands of central Mexico.</title>
        <authorList>
            <person name="Delgado-Sanchez P."/>
            <person name="Jimenez-Bremont J.F."/>
            <person name="Guerrero-Gonzalez Mde L."/>
            <person name="Flores J."/>
        </authorList>
    </citation>
    <scope>NUCLEOTIDE SEQUENCE</scope>
    <source>
        <tissue evidence="2">Cladode</tissue>
    </source>
</reference>